<evidence type="ECO:0000313" key="2">
    <source>
        <dbReference type="Proteomes" id="UP000664844"/>
    </source>
</evidence>
<sequence length="69" mass="8076">MNWIRTIWVRVKAGKIERLESAELEDGTQVLVTLIPPDDSEFWQRASQVSLNDVWDNTEDDIYAELLKK</sequence>
<dbReference type="Proteomes" id="UP000664844">
    <property type="component" value="Unassembled WGS sequence"/>
</dbReference>
<gene>
    <name evidence="1" type="ORF">J0895_21265</name>
</gene>
<name>A0ABS3FWU2_9CYAN</name>
<dbReference type="EMBL" id="JAFLQW010000559">
    <property type="protein sequence ID" value="MBO0351565.1"/>
    <property type="molecule type" value="Genomic_DNA"/>
</dbReference>
<evidence type="ECO:0008006" key="3">
    <source>
        <dbReference type="Google" id="ProtNLM"/>
    </source>
</evidence>
<dbReference type="RefSeq" id="WP_207090001.1">
    <property type="nucleotide sequence ID" value="NZ_JAFLQW010000559.1"/>
</dbReference>
<organism evidence="1 2">
    <name type="scientific">Phormidium pseudopriestleyi FRX01</name>
    <dbReference type="NCBI Taxonomy" id="1759528"/>
    <lineage>
        <taxon>Bacteria</taxon>
        <taxon>Bacillati</taxon>
        <taxon>Cyanobacteriota</taxon>
        <taxon>Cyanophyceae</taxon>
        <taxon>Oscillatoriophycideae</taxon>
        <taxon>Oscillatoriales</taxon>
        <taxon>Oscillatoriaceae</taxon>
        <taxon>Phormidium</taxon>
    </lineage>
</organism>
<protein>
    <recommendedName>
        <fullName evidence="3">AbrB/MazE/SpoVT family DNA-binding domain-containing protein</fullName>
    </recommendedName>
</protein>
<comment type="caution">
    <text evidence="1">The sequence shown here is derived from an EMBL/GenBank/DDBJ whole genome shotgun (WGS) entry which is preliminary data.</text>
</comment>
<proteinExistence type="predicted"/>
<accession>A0ABS3FWU2</accession>
<keyword evidence="2" id="KW-1185">Reference proteome</keyword>
<reference evidence="1 2" key="1">
    <citation type="submission" date="2021-03" db="EMBL/GenBank/DDBJ databases">
        <title>Metabolic Capacity of the Antarctic Cyanobacterium Phormidium pseudopriestleyi that Sustains Oxygenic Photosynthesis in the Presence of Hydrogen Sulfide.</title>
        <authorList>
            <person name="Lumian J.E."/>
            <person name="Jungblut A.D."/>
            <person name="Dillon M.L."/>
            <person name="Hawes I."/>
            <person name="Doran P.T."/>
            <person name="Mackey T.J."/>
            <person name="Dick G.J."/>
            <person name="Grettenberger C.L."/>
            <person name="Sumner D.Y."/>
        </authorList>
    </citation>
    <scope>NUCLEOTIDE SEQUENCE [LARGE SCALE GENOMIC DNA]</scope>
    <source>
        <strain evidence="1 2">FRX01</strain>
    </source>
</reference>
<evidence type="ECO:0000313" key="1">
    <source>
        <dbReference type="EMBL" id="MBO0351565.1"/>
    </source>
</evidence>